<organism evidence="3">
    <name type="scientific">Spathaspora passalidarum (strain NRRL Y-27907 / 11-Y1)</name>
    <dbReference type="NCBI Taxonomy" id="619300"/>
    <lineage>
        <taxon>Eukaryota</taxon>
        <taxon>Fungi</taxon>
        <taxon>Dikarya</taxon>
        <taxon>Ascomycota</taxon>
        <taxon>Saccharomycotina</taxon>
        <taxon>Pichiomycetes</taxon>
        <taxon>Debaryomycetaceae</taxon>
        <taxon>Spathaspora</taxon>
    </lineage>
</organism>
<dbReference type="SUPFAM" id="SSF143447">
    <property type="entry name" value="AMMECR1-like"/>
    <property type="match status" value="1"/>
</dbReference>
<evidence type="ECO:0000313" key="3">
    <source>
        <dbReference type="Proteomes" id="UP000000709"/>
    </source>
</evidence>
<evidence type="ECO:0000313" key="2">
    <source>
        <dbReference type="EMBL" id="EGW33637.1"/>
    </source>
</evidence>
<dbReference type="EMBL" id="GL996501">
    <property type="protein sequence ID" value="EGW33637.1"/>
    <property type="molecule type" value="Genomic_DNA"/>
</dbReference>
<dbReference type="RefSeq" id="XP_007375152.1">
    <property type="nucleotide sequence ID" value="XM_007375090.1"/>
</dbReference>
<keyword evidence="3" id="KW-1185">Reference proteome</keyword>
<dbReference type="NCBIfam" id="TIGR00296">
    <property type="entry name" value="TIGR00296 family protein"/>
    <property type="match status" value="1"/>
</dbReference>
<gene>
    <name evidence="2" type="ORF">SPAPADRAFT_60970</name>
</gene>
<dbReference type="InterPro" id="IPR002733">
    <property type="entry name" value="AMMECR1_domain"/>
</dbReference>
<name>G3AKN2_SPAPN</name>
<reference evidence="2 3" key="1">
    <citation type="journal article" date="2011" name="Proc. Natl. Acad. Sci. U.S.A.">
        <title>Comparative genomics of xylose-fermenting fungi for enhanced biofuel production.</title>
        <authorList>
            <person name="Wohlbach D.J."/>
            <person name="Kuo A."/>
            <person name="Sato T.K."/>
            <person name="Potts K.M."/>
            <person name="Salamov A.A."/>
            <person name="LaButti K.M."/>
            <person name="Sun H."/>
            <person name="Clum A."/>
            <person name="Pangilinan J.L."/>
            <person name="Lindquist E.A."/>
            <person name="Lucas S."/>
            <person name="Lapidus A."/>
            <person name="Jin M."/>
            <person name="Gunawan C."/>
            <person name="Balan V."/>
            <person name="Dale B.E."/>
            <person name="Jeffries T.W."/>
            <person name="Zinkel R."/>
            <person name="Barry K.W."/>
            <person name="Grigoriev I.V."/>
            <person name="Gasch A.P."/>
        </authorList>
    </citation>
    <scope>NUCLEOTIDE SEQUENCE [LARGE SCALE GENOMIC DNA]</scope>
    <source>
        <strain evidence="3">NRRL Y-27907 / 11-Y1</strain>
    </source>
</reference>
<dbReference type="OMA" id="LFITWNK"/>
<dbReference type="HOGENOM" id="CLU_052828_1_0_1"/>
<dbReference type="PANTHER" id="PTHR13016">
    <property type="entry name" value="AMMECR1 HOMOLOG"/>
    <property type="match status" value="1"/>
</dbReference>
<dbReference type="eggNOG" id="KOG3274">
    <property type="taxonomic scope" value="Eukaryota"/>
</dbReference>
<dbReference type="KEGG" id="spaa:SPAPADRAFT_60970"/>
<dbReference type="Proteomes" id="UP000000709">
    <property type="component" value="Unassembled WGS sequence"/>
</dbReference>
<dbReference type="FunCoup" id="G3AKN2">
    <property type="interactions" value="1088"/>
</dbReference>
<dbReference type="OrthoDB" id="24630at2759"/>
<sequence>MSKALCCYAFETLINKLNIETHKVPLSTYFDALNENLKSLPKSAPLFITWNKNDNLRGCIGTFSDFPLESGVSKFTISAAMHDPRFPAISKSEVNRHLSVSVTLLADFVEIHDQNDWTIGLNGLRISLKYEGEHYSGTFLPSVAEEQGWDKVTTLYHLLKKAEFPLARANVEQFYEKGLKEGWL</sequence>
<evidence type="ECO:0000259" key="1">
    <source>
        <dbReference type="PROSITE" id="PS51112"/>
    </source>
</evidence>
<dbReference type="PANTHER" id="PTHR13016:SF0">
    <property type="entry name" value="AMME SYNDROME CANDIDATE GENE 1 PROTEIN"/>
    <property type="match status" value="1"/>
</dbReference>
<dbReference type="Gene3D" id="3.30.700.20">
    <property type="entry name" value="Hypothetical protein ph0010, domain 1"/>
    <property type="match status" value="1"/>
</dbReference>
<feature type="non-terminal residue" evidence="2">
    <location>
        <position position="184"/>
    </location>
</feature>
<dbReference type="PROSITE" id="PS51112">
    <property type="entry name" value="AMMECR1"/>
    <property type="match status" value="1"/>
</dbReference>
<feature type="domain" description="AMMECR1" evidence="1">
    <location>
        <begin position="1"/>
        <end position="184"/>
    </location>
</feature>
<protein>
    <recommendedName>
        <fullName evidence="1">AMMECR1 domain-containing protein</fullName>
    </recommendedName>
</protein>
<accession>G3AKN2</accession>
<dbReference type="InParanoid" id="G3AKN2"/>
<dbReference type="InterPro" id="IPR023473">
    <property type="entry name" value="AMMECR1"/>
</dbReference>
<dbReference type="AlphaFoldDB" id="G3AKN2"/>
<dbReference type="InterPro" id="IPR027485">
    <property type="entry name" value="AMMECR1_N"/>
</dbReference>
<dbReference type="Pfam" id="PF01871">
    <property type="entry name" value="AMMECR1"/>
    <property type="match status" value="1"/>
</dbReference>
<dbReference type="InterPro" id="IPR036071">
    <property type="entry name" value="AMMECR1_dom_sf"/>
</dbReference>
<proteinExistence type="predicted"/>
<dbReference type="STRING" id="619300.G3AKN2"/>
<dbReference type="GeneID" id="18873661"/>